<dbReference type="GO" id="GO:0030261">
    <property type="term" value="P:chromosome condensation"/>
    <property type="evidence" value="ECO:0007669"/>
    <property type="project" value="TreeGrafter"/>
</dbReference>
<dbReference type="OrthoDB" id="1110759at2759"/>
<dbReference type="SMART" id="SM00526">
    <property type="entry name" value="H15"/>
    <property type="match status" value="1"/>
</dbReference>
<dbReference type="AlphaFoldDB" id="A0A7J7C997"/>
<dbReference type="GO" id="GO:0005730">
    <property type="term" value="C:nucleolus"/>
    <property type="evidence" value="ECO:0007669"/>
    <property type="project" value="TreeGrafter"/>
</dbReference>
<dbReference type="InterPro" id="IPR036388">
    <property type="entry name" value="WH-like_DNA-bd_sf"/>
</dbReference>
<feature type="compositionally biased region" description="Basic residues" evidence="4">
    <location>
        <begin position="321"/>
        <end position="333"/>
    </location>
</feature>
<evidence type="ECO:0000259" key="5">
    <source>
        <dbReference type="PROSITE" id="PS51504"/>
    </source>
</evidence>
<dbReference type="SUPFAM" id="SSF46785">
    <property type="entry name" value="Winged helix' DNA-binding domain"/>
    <property type="match status" value="1"/>
</dbReference>
<dbReference type="InterPro" id="IPR017956">
    <property type="entry name" value="AT_hook_DNA-bd_motif"/>
</dbReference>
<dbReference type="GO" id="GO:0003690">
    <property type="term" value="F:double-stranded DNA binding"/>
    <property type="evidence" value="ECO:0007669"/>
    <property type="project" value="TreeGrafter"/>
</dbReference>
<evidence type="ECO:0000256" key="1">
    <source>
        <dbReference type="ARBA" id="ARBA00004123"/>
    </source>
</evidence>
<dbReference type="GO" id="GO:0006334">
    <property type="term" value="P:nucleosome assembly"/>
    <property type="evidence" value="ECO:0007669"/>
    <property type="project" value="InterPro"/>
</dbReference>
<dbReference type="PANTHER" id="PTHR11467:SF29">
    <property type="entry name" value="OS03G0711600 PROTEIN"/>
    <property type="match status" value="1"/>
</dbReference>
<keyword evidence="2" id="KW-0238">DNA-binding</keyword>
<organism evidence="6 7">
    <name type="scientific">Tripterygium wilfordii</name>
    <name type="common">Thunder God vine</name>
    <dbReference type="NCBI Taxonomy" id="458696"/>
    <lineage>
        <taxon>Eukaryota</taxon>
        <taxon>Viridiplantae</taxon>
        <taxon>Streptophyta</taxon>
        <taxon>Embryophyta</taxon>
        <taxon>Tracheophyta</taxon>
        <taxon>Spermatophyta</taxon>
        <taxon>Magnoliopsida</taxon>
        <taxon>eudicotyledons</taxon>
        <taxon>Gunneridae</taxon>
        <taxon>Pentapetalae</taxon>
        <taxon>rosids</taxon>
        <taxon>fabids</taxon>
        <taxon>Celastrales</taxon>
        <taxon>Celastraceae</taxon>
        <taxon>Tripterygium</taxon>
    </lineage>
</organism>
<dbReference type="GO" id="GO:0045910">
    <property type="term" value="P:negative regulation of DNA recombination"/>
    <property type="evidence" value="ECO:0007669"/>
    <property type="project" value="TreeGrafter"/>
</dbReference>
<keyword evidence="3" id="KW-0539">Nucleus</keyword>
<dbReference type="Gene3D" id="1.10.10.10">
    <property type="entry name" value="Winged helix-like DNA-binding domain superfamily/Winged helix DNA-binding domain"/>
    <property type="match status" value="1"/>
</dbReference>
<keyword evidence="7" id="KW-1185">Reference proteome</keyword>
<dbReference type="PROSITE" id="PS51504">
    <property type="entry name" value="H15"/>
    <property type="match status" value="1"/>
</dbReference>
<reference evidence="6 7" key="1">
    <citation type="journal article" date="2020" name="Nat. Commun.">
        <title>Genome of Tripterygium wilfordii and identification of cytochrome P450 involved in triptolide biosynthesis.</title>
        <authorList>
            <person name="Tu L."/>
            <person name="Su P."/>
            <person name="Zhang Z."/>
            <person name="Gao L."/>
            <person name="Wang J."/>
            <person name="Hu T."/>
            <person name="Zhou J."/>
            <person name="Zhang Y."/>
            <person name="Zhao Y."/>
            <person name="Liu Y."/>
            <person name="Song Y."/>
            <person name="Tong Y."/>
            <person name="Lu Y."/>
            <person name="Yang J."/>
            <person name="Xu C."/>
            <person name="Jia M."/>
            <person name="Peters R.J."/>
            <person name="Huang L."/>
            <person name="Gao W."/>
        </authorList>
    </citation>
    <scope>NUCLEOTIDE SEQUENCE [LARGE SCALE GENOMIC DNA]</scope>
    <source>
        <strain evidence="7">cv. XIE 37</strain>
        <tissue evidence="6">Leaf</tissue>
    </source>
</reference>
<dbReference type="FunCoup" id="A0A7J7C997">
    <property type="interactions" value="1850"/>
</dbReference>
<comment type="caution">
    <text evidence="6">The sequence shown here is derived from an EMBL/GenBank/DDBJ whole genome shotgun (WGS) entry which is preliminary data.</text>
</comment>
<dbReference type="PANTHER" id="PTHR11467">
    <property type="entry name" value="HISTONE H1"/>
    <property type="match status" value="1"/>
</dbReference>
<evidence type="ECO:0000256" key="3">
    <source>
        <dbReference type="ARBA" id="ARBA00023242"/>
    </source>
</evidence>
<dbReference type="EMBL" id="JAAARO010000020">
    <property type="protein sequence ID" value="KAF5730316.1"/>
    <property type="molecule type" value="Genomic_DNA"/>
</dbReference>
<gene>
    <name evidence="6" type="ORF">HS088_TW20G00689</name>
</gene>
<dbReference type="SMART" id="SM00384">
    <property type="entry name" value="AT_hook"/>
    <property type="match status" value="7"/>
</dbReference>
<accession>A0A7J7C997</accession>
<dbReference type="FunFam" id="1.10.10.10:FF:000637">
    <property type="entry name" value="Histone H1.2"/>
    <property type="match status" value="1"/>
</dbReference>
<evidence type="ECO:0000256" key="2">
    <source>
        <dbReference type="ARBA" id="ARBA00023125"/>
    </source>
</evidence>
<dbReference type="GO" id="GO:0000786">
    <property type="term" value="C:nucleosome"/>
    <property type="evidence" value="ECO:0007669"/>
    <property type="project" value="InterPro"/>
</dbReference>
<evidence type="ECO:0000256" key="4">
    <source>
        <dbReference type="SAM" id="MobiDB-lite"/>
    </source>
</evidence>
<comment type="subcellular location">
    <subcellularLocation>
        <location evidence="1">Nucleus</location>
    </subcellularLocation>
</comment>
<dbReference type="PRINTS" id="PR00929">
    <property type="entry name" value="ATHOOK"/>
</dbReference>
<dbReference type="InterPro" id="IPR036390">
    <property type="entry name" value="WH_DNA-bd_sf"/>
</dbReference>
<feature type="domain" description="H15" evidence="5">
    <location>
        <begin position="38"/>
        <end position="107"/>
    </location>
</feature>
<feature type="region of interest" description="Disordered" evidence="4">
    <location>
        <begin position="199"/>
        <end position="270"/>
    </location>
</feature>
<protein>
    <submittedName>
        <fullName evidence="6">Histone H1.2-like</fullName>
    </submittedName>
</protein>
<evidence type="ECO:0000313" key="6">
    <source>
        <dbReference type="EMBL" id="KAF5730316.1"/>
    </source>
</evidence>
<dbReference type="Proteomes" id="UP000593562">
    <property type="component" value="Unassembled WGS sequence"/>
</dbReference>
<proteinExistence type="predicted"/>
<dbReference type="InterPro" id="IPR005818">
    <property type="entry name" value="Histone_H1/H5_H15"/>
</dbReference>
<dbReference type="InParanoid" id="A0A7J7C997"/>
<feature type="region of interest" description="Disordered" evidence="4">
    <location>
        <begin position="104"/>
        <end position="173"/>
    </location>
</feature>
<feature type="compositionally biased region" description="Low complexity" evidence="4">
    <location>
        <begin position="12"/>
        <end position="28"/>
    </location>
</feature>
<feature type="region of interest" description="Disordered" evidence="4">
    <location>
        <begin position="301"/>
        <end position="333"/>
    </location>
</feature>
<dbReference type="Pfam" id="PF00538">
    <property type="entry name" value="Linker_histone"/>
    <property type="match status" value="1"/>
</dbReference>
<feature type="compositionally biased region" description="Pro residues" evidence="4">
    <location>
        <begin position="1"/>
        <end position="11"/>
    </location>
</feature>
<feature type="region of interest" description="Disordered" evidence="4">
    <location>
        <begin position="1"/>
        <end position="40"/>
    </location>
</feature>
<sequence>MDPLQPPPQPPAGATTEQPPNNIAHAANPAPPLHPAYSHPPYAEMIHTAITALKERDGSSKRAIAKYIERAYTDLPPTHSALLTHHLKRLKLKGLLVMVKKSYKLPRSDPPPGNSNPVPDSSSPPGAKRGRGRPPKPKPIGPSNGYFDTQPNINAQPDINAQPTTDAQPTAIDSLPSSNMLLQLQPVLVSVGLVDEPAATVRRGPGRPRKSGVVGQVGGLGVAKRGRGRPPGSGPKMAPGRPRKPKSVTAVLGPKRGPGRPPKTVVVPYASPLPSPVKARGRPKKFAEGGEMMAGLAAEGGEIEPRKRPGRPPKVGGPMKMKPRKSTGRPVGRPKKIAASGIAEVPQLQATHQDFRRKLEFFQSKVKQAVGVLKPQLTNESAISAVAAIQELEGLASMDISTIPLREEVQAQQVAQTMPLTIS</sequence>
<dbReference type="GO" id="GO:0031492">
    <property type="term" value="F:nucleosomal DNA binding"/>
    <property type="evidence" value="ECO:0007669"/>
    <property type="project" value="TreeGrafter"/>
</dbReference>
<evidence type="ECO:0000313" key="7">
    <source>
        <dbReference type="Proteomes" id="UP000593562"/>
    </source>
</evidence>
<feature type="compositionally biased region" description="Polar residues" evidence="4">
    <location>
        <begin position="146"/>
        <end position="168"/>
    </location>
</feature>
<dbReference type="CDD" id="cd00073">
    <property type="entry name" value="H15"/>
    <property type="match status" value="1"/>
</dbReference>
<name>A0A7J7C997_TRIWF</name>
<feature type="compositionally biased region" description="Low complexity" evidence="4">
    <location>
        <begin position="115"/>
        <end position="127"/>
    </location>
</feature>